<dbReference type="EMBL" id="NBSK02000001">
    <property type="protein sequence ID" value="KAJ0228145.1"/>
    <property type="molecule type" value="Genomic_DNA"/>
</dbReference>
<sequence length="126" mass="14143">MAADLFVDRFAIGDGLREEEGERSSDASVGFAKGCEKLWQRGPRSLAGREGERRQNRKELFDGRKASCDSSGGDGLAARIVGRKKRFEDRLFGAWSSTQKKENEKMSDLSVILKLITFVRINFILL</sequence>
<dbReference type="Proteomes" id="UP000235145">
    <property type="component" value="Unassembled WGS sequence"/>
</dbReference>
<dbReference type="AlphaFoldDB" id="A0A9R1XUM2"/>
<accession>A0A9R1XUM2</accession>
<protein>
    <submittedName>
        <fullName evidence="2">Uncharacterized protein</fullName>
    </submittedName>
</protein>
<proteinExistence type="predicted"/>
<evidence type="ECO:0000313" key="2">
    <source>
        <dbReference type="EMBL" id="KAJ0228145.1"/>
    </source>
</evidence>
<evidence type="ECO:0000256" key="1">
    <source>
        <dbReference type="SAM" id="MobiDB-lite"/>
    </source>
</evidence>
<name>A0A9R1XUM2_LACSA</name>
<feature type="compositionally biased region" description="Basic and acidic residues" evidence="1">
    <location>
        <begin position="47"/>
        <end position="67"/>
    </location>
</feature>
<comment type="caution">
    <text evidence="2">The sequence shown here is derived from an EMBL/GenBank/DDBJ whole genome shotgun (WGS) entry which is preliminary data.</text>
</comment>
<organism evidence="2 3">
    <name type="scientific">Lactuca sativa</name>
    <name type="common">Garden lettuce</name>
    <dbReference type="NCBI Taxonomy" id="4236"/>
    <lineage>
        <taxon>Eukaryota</taxon>
        <taxon>Viridiplantae</taxon>
        <taxon>Streptophyta</taxon>
        <taxon>Embryophyta</taxon>
        <taxon>Tracheophyta</taxon>
        <taxon>Spermatophyta</taxon>
        <taxon>Magnoliopsida</taxon>
        <taxon>eudicotyledons</taxon>
        <taxon>Gunneridae</taxon>
        <taxon>Pentapetalae</taxon>
        <taxon>asterids</taxon>
        <taxon>campanulids</taxon>
        <taxon>Asterales</taxon>
        <taxon>Asteraceae</taxon>
        <taxon>Cichorioideae</taxon>
        <taxon>Cichorieae</taxon>
        <taxon>Lactucinae</taxon>
        <taxon>Lactuca</taxon>
    </lineage>
</organism>
<keyword evidence="3" id="KW-1185">Reference proteome</keyword>
<evidence type="ECO:0000313" key="3">
    <source>
        <dbReference type="Proteomes" id="UP000235145"/>
    </source>
</evidence>
<reference evidence="2 3" key="1">
    <citation type="journal article" date="2017" name="Nat. Commun.">
        <title>Genome assembly with in vitro proximity ligation data and whole-genome triplication in lettuce.</title>
        <authorList>
            <person name="Reyes-Chin-Wo S."/>
            <person name="Wang Z."/>
            <person name="Yang X."/>
            <person name="Kozik A."/>
            <person name="Arikit S."/>
            <person name="Song C."/>
            <person name="Xia L."/>
            <person name="Froenicke L."/>
            <person name="Lavelle D.O."/>
            <person name="Truco M.J."/>
            <person name="Xia R."/>
            <person name="Zhu S."/>
            <person name="Xu C."/>
            <person name="Xu H."/>
            <person name="Xu X."/>
            <person name="Cox K."/>
            <person name="Korf I."/>
            <person name="Meyers B.C."/>
            <person name="Michelmore R.W."/>
        </authorList>
    </citation>
    <scope>NUCLEOTIDE SEQUENCE [LARGE SCALE GENOMIC DNA]</scope>
    <source>
        <strain evidence="3">cv. Salinas</strain>
        <tissue evidence="2">Seedlings</tissue>
    </source>
</reference>
<feature type="region of interest" description="Disordered" evidence="1">
    <location>
        <begin position="44"/>
        <end position="75"/>
    </location>
</feature>
<gene>
    <name evidence="2" type="ORF">LSAT_V11C100018980</name>
</gene>